<evidence type="ECO:0000313" key="2">
    <source>
        <dbReference type="Proteomes" id="UP001500426"/>
    </source>
</evidence>
<organism evidence="1 2">
    <name type="scientific">Flavobacterium chungnamense</name>
    <dbReference type="NCBI Taxonomy" id="706182"/>
    <lineage>
        <taxon>Bacteria</taxon>
        <taxon>Pseudomonadati</taxon>
        <taxon>Bacteroidota</taxon>
        <taxon>Flavobacteriia</taxon>
        <taxon>Flavobacteriales</taxon>
        <taxon>Flavobacteriaceae</taxon>
        <taxon>Flavobacterium</taxon>
    </lineage>
</organism>
<reference evidence="2" key="1">
    <citation type="journal article" date="2019" name="Int. J. Syst. Evol. Microbiol.">
        <title>The Global Catalogue of Microorganisms (GCM) 10K type strain sequencing project: providing services to taxonomists for standard genome sequencing and annotation.</title>
        <authorList>
            <consortium name="The Broad Institute Genomics Platform"/>
            <consortium name="The Broad Institute Genome Sequencing Center for Infectious Disease"/>
            <person name="Wu L."/>
            <person name="Ma J."/>
        </authorList>
    </citation>
    <scope>NUCLEOTIDE SEQUENCE [LARGE SCALE GENOMIC DNA]</scope>
    <source>
        <strain evidence="2">JCM 17068</strain>
    </source>
</reference>
<gene>
    <name evidence="1" type="ORF">GCM10022388_17900</name>
</gene>
<dbReference type="EMBL" id="BAABCS010000017">
    <property type="protein sequence ID" value="GAA4052131.1"/>
    <property type="molecule type" value="Genomic_DNA"/>
</dbReference>
<accession>A0ABP7UT24</accession>
<sequence>MKKSMLKFGILSMVLIGMVSCQNKEKEAADKRISELESYVDSLKMADTDEMMANWDQIATDFDRKSADANESLVALDEATKTASQEKINATVAKYDELKVSMETKKAATISAKPNPSQLLRDRLFGAGKIGDDMSFAWVNKDNILKTYETFFQSYKDNKEDFSREDYDEIKLMYEALDNRKNTVEKEGLTSDDNSSIASIKLKFGPMFKLNRMGAKSRETSEAKE</sequence>
<proteinExistence type="predicted"/>
<keyword evidence="2" id="KW-1185">Reference proteome</keyword>
<evidence type="ECO:0008006" key="3">
    <source>
        <dbReference type="Google" id="ProtNLM"/>
    </source>
</evidence>
<comment type="caution">
    <text evidence="1">The sequence shown here is derived from an EMBL/GenBank/DDBJ whole genome shotgun (WGS) entry which is preliminary data.</text>
</comment>
<dbReference type="PROSITE" id="PS51257">
    <property type="entry name" value="PROKAR_LIPOPROTEIN"/>
    <property type="match status" value="1"/>
</dbReference>
<name>A0ABP7UT24_9FLAO</name>
<protein>
    <recommendedName>
        <fullName evidence="3">Lipoprotein</fullName>
    </recommendedName>
</protein>
<dbReference type="RefSeq" id="WP_345093774.1">
    <property type="nucleotide sequence ID" value="NZ_BAABCS010000017.1"/>
</dbReference>
<dbReference type="Proteomes" id="UP001500426">
    <property type="component" value="Unassembled WGS sequence"/>
</dbReference>
<evidence type="ECO:0000313" key="1">
    <source>
        <dbReference type="EMBL" id="GAA4052131.1"/>
    </source>
</evidence>